<dbReference type="GO" id="GO:0006302">
    <property type="term" value="P:double-strand break repair"/>
    <property type="evidence" value="ECO:0007669"/>
    <property type="project" value="InterPro"/>
</dbReference>
<dbReference type="Proteomes" id="UP000293952">
    <property type="component" value="Unassembled WGS sequence"/>
</dbReference>
<reference evidence="2 3" key="1">
    <citation type="submission" date="2019-02" db="EMBL/GenBank/DDBJ databases">
        <title>Genome sequence of the sea-ice species Brumimicrobium glaciale.</title>
        <authorList>
            <person name="Bowman J.P."/>
        </authorList>
    </citation>
    <scope>NUCLEOTIDE SEQUENCE [LARGE SCALE GENOMIC DNA]</scope>
    <source>
        <strain evidence="2 3">IC156</strain>
    </source>
</reference>
<organism evidence="2 3">
    <name type="scientific">Brumimicrobium glaciale</name>
    <dbReference type="NCBI Taxonomy" id="200475"/>
    <lineage>
        <taxon>Bacteria</taxon>
        <taxon>Pseudomonadati</taxon>
        <taxon>Bacteroidota</taxon>
        <taxon>Flavobacteriia</taxon>
        <taxon>Flavobacteriales</taxon>
        <taxon>Crocinitomicaceae</taxon>
        <taxon>Brumimicrobium</taxon>
    </lineage>
</organism>
<dbReference type="Pfam" id="PF12532">
    <property type="entry name" value="DUF3732"/>
    <property type="match status" value="1"/>
</dbReference>
<dbReference type="GO" id="GO:0016887">
    <property type="term" value="F:ATP hydrolysis activity"/>
    <property type="evidence" value="ECO:0007669"/>
    <property type="project" value="InterPro"/>
</dbReference>
<keyword evidence="1" id="KW-0175">Coiled coil</keyword>
<protein>
    <submittedName>
        <fullName evidence="2">DUF3732 domain-containing protein</fullName>
    </submittedName>
</protein>
<gene>
    <name evidence="2" type="ORF">ERX46_05145</name>
</gene>
<evidence type="ECO:0000256" key="1">
    <source>
        <dbReference type="SAM" id="Coils"/>
    </source>
</evidence>
<dbReference type="AlphaFoldDB" id="A0A4Q4KMY3"/>
<accession>A0A4Q4KMY3</accession>
<dbReference type="OrthoDB" id="103556at2"/>
<dbReference type="RefSeq" id="WP_130092770.1">
    <property type="nucleotide sequence ID" value="NZ_SETE01000002.1"/>
</dbReference>
<evidence type="ECO:0000313" key="2">
    <source>
        <dbReference type="EMBL" id="RYM34761.1"/>
    </source>
</evidence>
<feature type="coiled-coil region" evidence="1">
    <location>
        <begin position="210"/>
        <end position="241"/>
    </location>
</feature>
<name>A0A4Q4KMY3_9FLAO</name>
<sequence length="681" mass="79422">MDLKVKDIILYPVNTDLKPRILPFNYKKVNVISGYSKRGKSSIIEIIDYCLGNTEPNIPIGRIRNMVSVFALKVIINGTYAFIGRNSPGQTGKSSDIMYYQEVSSKGEYPDFNTNKWKENLDKYKINKESLVQILNTKGGFQNLEEDSFFTDKPLTIGFRSTSSFLFQPQGLIANGNTIFYKTEEFYYIDRLKIFFPLALGYKSYEILILDSEIKELEKIERKIKDKIEDITLRYENWKEEMYEYYSEAIKLGLSSTDINIISSNVTQIRDELESVFNEVRKSNTYKKGSGLLFSTKLKELDVQRRDTLRSLQENKMEYNQILKFEATKDDYIENVSKEIETRLKPVNWFLQRKGNDLCPFCDSNSKKALENLQKLSEVNSQNINLLDSKKDEVFSFEKEKLSLRNRISVLEEKMKQVDSVIGILNKELEEDQNSYQGVYEFVGKVSNFLKHIESPSDQYDEQLKKIIGELHTKKTKVSGLRKKFNKESTLERLTKTIKTYVDILPIENREHCNVLLDPDKHLGIRIEDKLNKSTTFLNKIGSGSNYMCYHLATMLGIHEFFYNLKESGKKNYVPTILVLDQPSQVYFPDRIADKKKLSTEESEDKTNTKKIFEVCKIFMERTNHEVQVIILEHANMDMWQGLEKDIHLVENWRGKEEAGNFTDDYNALIQKDWILKDDVN</sequence>
<keyword evidence="3" id="KW-1185">Reference proteome</keyword>
<dbReference type="InterPro" id="IPR022205">
    <property type="entry name" value="DUF3732"/>
</dbReference>
<comment type="caution">
    <text evidence="2">The sequence shown here is derived from an EMBL/GenBank/DDBJ whole genome shotgun (WGS) entry which is preliminary data.</text>
</comment>
<evidence type="ECO:0000313" key="3">
    <source>
        <dbReference type="Proteomes" id="UP000293952"/>
    </source>
</evidence>
<proteinExistence type="predicted"/>
<dbReference type="EMBL" id="SETE01000002">
    <property type="protein sequence ID" value="RYM34761.1"/>
    <property type="molecule type" value="Genomic_DNA"/>
</dbReference>